<dbReference type="GO" id="GO:0003676">
    <property type="term" value="F:nucleic acid binding"/>
    <property type="evidence" value="ECO:0007669"/>
    <property type="project" value="InterPro"/>
</dbReference>
<organism evidence="3 4">
    <name type="scientific">Caballeronia cordobensis</name>
    <name type="common">Burkholderia cordobensis</name>
    <dbReference type="NCBI Taxonomy" id="1353886"/>
    <lineage>
        <taxon>Bacteria</taxon>
        <taxon>Pseudomonadati</taxon>
        <taxon>Pseudomonadota</taxon>
        <taxon>Betaproteobacteria</taxon>
        <taxon>Burkholderiales</taxon>
        <taxon>Burkholderiaceae</taxon>
        <taxon>Caballeronia</taxon>
    </lineage>
</organism>
<protein>
    <recommendedName>
        <fullName evidence="2">UPF0102 protein AWB70_00533</fullName>
    </recommendedName>
</protein>
<dbReference type="PANTHER" id="PTHR34039">
    <property type="entry name" value="UPF0102 PROTEIN YRAN"/>
    <property type="match status" value="1"/>
</dbReference>
<dbReference type="SUPFAM" id="SSF52980">
    <property type="entry name" value="Restriction endonuclease-like"/>
    <property type="match status" value="1"/>
</dbReference>
<dbReference type="Gene3D" id="3.40.1350.10">
    <property type="match status" value="1"/>
</dbReference>
<name>A0A158F416_CABCO</name>
<evidence type="ECO:0000313" key="3">
    <source>
        <dbReference type="EMBL" id="SAL14445.1"/>
    </source>
</evidence>
<dbReference type="PANTHER" id="PTHR34039:SF1">
    <property type="entry name" value="UPF0102 PROTEIN YRAN"/>
    <property type="match status" value="1"/>
</dbReference>
<dbReference type="NCBIfam" id="TIGR00252">
    <property type="entry name" value="YraN family protein"/>
    <property type="match status" value="1"/>
</dbReference>
<evidence type="ECO:0000256" key="1">
    <source>
        <dbReference type="ARBA" id="ARBA00006738"/>
    </source>
</evidence>
<dbReference type="NCBIfam" id="NF009150">
    <property type="entry name" value="PRK12497.1-3"/>
    <property type="match status" value="1"/>
</dbReference>
<sequence length="117" mass="13124">MSKSLGDVFETHALDFLRRQRMRFVARNVTCRGGEIDLVMLDECGALVFVEVRARKGGRYANAAASVDARKRARLVHAAQHFLATWRGALPACRFDIVAFDAGRIAWLRDAFRADEA</sequence>
<keyword evidence="4" id="KW-1185">Reference proteome</keyword>
<gene>
    <name evidence="3" type="ORF">AWB70_00533</name>
</gene>
<dbReference type="AlphaFoldDB" id="A0A158F416"/>
<dbReference type="EMBL" id="FCNY02000001">
    <property type="protein sequence ID" value="SAL14445.1"/>
    <property type="molecule type" value="Genomic_DNA"/>
</dbReference>
<accession>A0A158F416</accession>
<dbReference type="Proteomes" id="UP000054740">
    <property type="component" value="Unassembled WGS sequence"/>
</dbReference>
<dbReference type="HAMAP" id="MF_00048">
    <property type="entry name" value="UPF0102"/>
    <property type="match status" value="1"/>
</dbReference>
<dbReference type="InterPro" id="IPR011856">
    <property type="entry name" value="tRNA_endonuc-like_dom_sf"/>
</dbReference>
<proteinExistence type="inferred from homology"/>
<dbReference type="Pfam" id="PF02021">
    <property type="entry name" value="UPF0102"/>
    <property type="match status" value="1"/>
</dbReference>
<evidence type="ECO:0000256" key="2">
    <source>
        <dbReference type="HAMAP-Rule" id="MF_00048"/>
    </source>
</evidence>
<dbReference type="InterPro" id="IPR003509">
    <property type="entry name" value="UPF0102_YraN-like"/>
</dbReference>
<reference evidence="4" key="1">
    <citation type="submission" date="2016-01" db="EMBL/GenBank/DDBJ databases">
        <authorList>
            <person name="Peeters C."/>
        </authorList>
    </citation>
    <scope>NUCLEOTIDE SEQUENCE [LARGE SCALE GENOMIC DNA]</scope>
</reference>
<evidence type="ECO:0000313" key="4">
    <source>
        <dbReference type="Proteomes" id="UP000054740"/>
    </source>
</evidence>
<dbReference type="InterPro" id="IPR011335">
    <property type="entry name" value="Restrct_endonuc-II-like"/>
</dbReference>
<comment type="similarity">
    <text evidence="1 2">Belongs to the UPF0102 family.</text>
</comment>